<dbReference type="Pfam" id="PF22600">
    <property type="entry name" value="MTPAP-like_central"/>
    <property type="match status" value="1"/>
</dbReference>
<dbReference type="SUPFAM" id="SSF81301">
    <property type="entry name" value="Nucleotidyltransferase"/>
    <property type="match status" value="2"/>
</dbReference>
<dbReference type="PANTHER" id="PTHR23092">
    <property type="entry name" value="POLY(A) RNA POLYMERASE"/>
    <property type="match status" value="1"/>
</dbReference>
<feature type="domain" description="Poly(A) RNA polymerase mitochondrial-like central palm" evidence="1">
    <location>
        <begin position="66"/>
        <end position="165"/>
    </location>
</feature>
<comment type="caution">
    <text evidence="2">The sequence shown here is derived from an EMBL/GenBank/DDBJ whole genome shotgun (WGS) entry which is preliminary data.</text>
</comment>
<evidence type="ECO:0000313" key="2">
    <source>
        <dbReference type="EMBL" id="GFH14814.1"/>
    </source>
</evidence>
<keyword evidence="3" id="KW-1185">Reference proteome</keyword>
<name>A0A699Z7J0_HAELA</name>
<dbReference type="GO" id="GO:0005730">
    <property type="term" value="C:nucleolus"/>
    <property type="evidence" value="ECO:0007669"/>
    <property type="project" value="TreeGrafter"/>
</dbReference>
<dbReference type="GO" id="GO:0043634">
    <property type="term" value="P:polyadenylation-dependent ncRNA catabolic process"/>
    <property type="evidence" value="ECO:0007669"/>
    <property type="project" value="TreeGrafter"/>
</dbReference>
<dbReference type="InterPro" id="IPR045862">
    <property type="entry name" value="Trf4-like"/>
</dbReference>
<dbReference type="EMBL" id="BLLF01000770">
    <property type="protein sequence ID" value="GFH14814.1"/>
    <property type="molecule type" value="Genomic_DNA"/>
</dbReference>
<dbReference type="GO" id="GO:0031499">
    <property type="term" value="C:TRAMP complex"/>
    <property type="evidence" value="ECO:0007669"/>
    <property type="project" value="TreeGrafter"/>
</dbReference>
<evidence type="ECO:0000259" key="1">
    <source>
        <dbReference type="Pfam" id="PF22600"/>
    </source>
</evidence>
<dbReference type="GO" id="GO:1990817">
    <property type="term" value="F:poly(A) RNA polymerase activity"/>
    <property type="evidence" value="ECO:0007669"/>
    <property type="project" value="InterPro"/>
</dbReference>
<sequence>MEVQVFGSFASGLNTWSSDVDMVVTGIMKPDKATGAPEKSGFVRISRACVQRKHKAPASCCSPGWQVFGSFASGLNTWSSDVDMVVTGIMKPDKATGGYDVADRGRVTARLRRIGEGLRRCKALESPRITIIPKARIPIIKVRVRSVDVDISLSDETGVKAAHYLAQQVFRVEFIGLSS</sequence>
<reference evidence="2 3" key="1">
    <citation type="submission" date="2020-02" db="EMBL/GenBank/DDBJ databases">
        <title>Draft genome sequence of Haematococcus lacustris strain NIES-144.</title>
        <authorList>
            <person name="Morimoto D."/>
            <person name="Nakagawa S."/>
            <person name="Yoshida T."/>
            <person name="Sawayama S."/>
        </authorList>
    </citation>
    <scope>NUCLEOTIDE SEQUENCE [LARGE SCALE GENOMIC DNA]</scope>
    <source>
        <strain evidence="2 3">NIES-144</strain>
    </source>
</reference>
<dbReference type="InterPro" id="IPR054708">
    <property type="entry name" value="MTPAP-like_central"/>
</dbReference>
<dbReference type="CDD" id="cd05402">
    <property type="entry name" value="NT_PAP_TUTase"/>
    <property type="match status" value="1"/>
</dbReference>
<proteinExistence type="predicted"/>
<accession>A0A699Z7J0</accession>
<dbReference type="InterPro" id="IPR043519">
    <property type="entry name" value="NT_sf"/>
</dbReference>
<gene>
    <name evidence="2" type="ORF">HaLaN_10935</name>
</gene>
<dbReference type="GO" id="GO:0031123">
    <property type="term" value="P:RNA 3'-end processing"/>
    <property type="evidence" value="ECO:0007669"/>
    <property type="project" value="TreeGrafter"/>
</dbReference>
<protein>
    <submittedName>
        <fullName evidence="2">Poly(A) polymerase</fullName>
    </submittedName>
</protein>
<dbReference type="Gene3D" id="3.30.460.10">
    <property type="entry name" value="Beta Polymerase, domain 2"/>
    <property type="match status" value="2"/>
</dbReference>
<evidence type="ECO:0000313" key="3">
    <source>
        <dbReference type="Proteomes" id="UP000485058"/>
    </source>
</evidence>
<dbReference type="AlphaFoldDB" id="A0A699Z7J0"/>
<organism evidence="2 3">
    <name type="scientific">Haematococcus lacustris</name>
    <name type="common">Green alga</name>
    <name type="synonym">Haematococcus pluvialis</name>
    <dbReference type="NCBI Taxonomy" id="44745"/>
    <lineage>
        <taxon>Eukaryota</taxon>
        <taxon>Viridiplantae</taxon>
        <taxon>Chlorophyta</taxon>
        <taxon>core chlorophytes</taxon>
        <taxon>Chlorophyceae</taxon>
        <taxon>CS clade</taxon>
        <taxon>Chlamydomonadales</taxon>
        <taxon>Haematococcaceae</taxon>
        <taxon>Haematococcus</taxon>
    </lineage>
</organism>
<dbReference type="GO" id="GO:0003729">
    <property type="term" value="F:mRNA binding"/>
    <property type="evidence" value="ECO:0007669"/>
    <property type="project" value="TreeGrafter"/>
</dbReference>
<dbReference type="PANTHER" id="PTHR23092:SF15">
    <property type="entry name" value="INACTIVE NON-CANONICAL POLY(A) RNA POLYMERASE PROTEIN TRF4-2-RELATED"/>
    <property type="match status" value="1"/>
</dbReference>
<dbReference type="Proteomes" id="UP000485058">
    <property type="component" value="Unassembled WGS sequence"/>
</dbReference>